<reference evidence="2" key="1">
    <citation type="journal article" date="2019" name="Int. J. Syst. Evol. Microbiol.">
        <title>The Global Catalogue of Microorganisms (GCM) 10K type strain sequencing project: providing services to taxonomists for standard genome sequencing and annotation.</title>
        <authorList>
            <consortium name="The Broad Institute Genomics Platform"/>
            <consortium name="The Broad Institute Genome Sequencing Center for Infectious Disease"/>
            <person name="Wu L."/>
            <person name="Ma J."/>
        </authorList>
    </citation>
    <scope>NUCLEOTIDE SEQUENCE [LARGE SCALE GENOMIC DNA]</scope>
    <source>
        <strain evidence="2">KCTC 33522</strain>
    </source>
</reference>
<dbReference type="Proteomes" id="UP001597568">
    <property type="component" value="Unassembled WGS sequence"/>
</dbReference>
<proteinExistence type="predicted"/>
<dbReference type="EMBL" id="JBHUOR010000089">
    <property type="protein sequence ID" value="MFD2868994.1"/>
    <property type="molecule type" value="Genomic_DNA"/>
</dbReference>
<organism evidence="1 2">
    <name type="scientific">Kurthia populi</name>
    <dbReference type="NCBI Taxonomy" id="1562132"/>
    <lineage>
        <taxon>Bacteria</taxon>
        <taxon>Bacillati</taxon>
        <taxon>Bacillota</taxon>
        <taxon>Bacilli</taxon>
        <taxon>Bacillales</taxon>
        <taxon>Caryophanaceae</taxon>
        <taxon>Kurthia</taxon>
    </lineage>
</organism>
<keyword evidence="2" id="KW-1185">Reference proteome</keyword>
<comment type="caution">
    <text evidence="1">The sequence shown here is derived from an EMBL/GenBank/DDBJ whole genome shotgun (WGS) entry which is preliminary data.</text>
</comment>
<evidence type="ECO:0000313" key="1">
    <source>
        <dbReference type="EMBL" id="MFD2868994.1"/>
    </source>
</evidence>
<protein>
    <submittedName>
        <fullName evidence="1">Uncharacterized protein</fullName>
    </submittedName>
</protein>
<sequence length="71" mass="8352">MARDAENGENIVITSEQHIPLTHDMTKYEFTFDVARQKKFFLMIQLDGQCWDFIANFTTHPFSTLPRITED</sequence>
<evidence type="ECO:0000313" key="2">
    <source>
        <dbReference type="Proteomes" id="UP001597568"/>
    </source>
</evidence>
<gene>
    <name evidence="1" type="ORF">ACFSY7_10850</name>
</gene>
<accession>A0ABW5Y110</accession>
<dbReference type="RefSeq" id="WP_380147852.1">
    <property type="nucleotide sequence ID" value="NZ_JBHUOR010000089.1"/>
</dbReference>
<name>A0ABW5Y110_9BACL</name>